<keyword evidence="1" id="KW-1133">Transmembrane helix</keyword>
<dbReference type="EMBL" id="CP003843">
    <property type="protein sequence ID" value="AFS83747.1"/>
    <property type="molecule type" value="Genomic_DNA"/>
</dbReference>
<proteinExistence type="predicted"/>
<dbReference type="HOGENOM" id="CLU_079811_0_0_2"/>
<evidence type="ECO:0000256" key="1">
    <source>
        <dbReference type="SAM" id="Phobius"/>
    </source>
</evidence>
<evidence type="ECO:0000313" key="2">
    <source>
        <dbReference type="EMBL" id="AFS83747.1"/>
    </source>
</evidence>
<keyword evidence="3" id="KW-1185">Reference proteome</keyword>
<dbReference type="OrthoDB" id="28494at2157"/>
<keyword evidence="1" id="KW-0472">Membrane</keyword>
<reference evidence="2 3" key="1">
    <citation type="journal article" date="2012" name="J. Bacteriol.">
        <title>Draft Genome Sequence of an Ammonia-Oxidizing Archaeon, "Candidatus Nitrosopumilus sediminis" AR2, from Svalbard in the Arctic Circle.</title>
        <authorList>
            <person name="Park S.J."/>
            <person name="Kim J.G."/>
            <person name="Jung M.Y."/>
            <person name="Kim S.J."/>
            <person name="Cha I.T."/>
            <person name="Ghai R."/>
            <person name="Martin-Cuadrado A.B."/>
            <person name="Rodriguez-Valera F."/>
            <person name="Rhee S.K."/>
        </authorList>
    </citation>
    <scope>NUCLEOTIDE SEQUENCE [LARGE SCALE GENOMIC DNA]</scope>
    <source>
        <strain evidence="2 3">AR2</strain>
    </source>
</reference>
<gene>
    <name evidence="2" type="ORF">NSED_09795</name>
</gene>
<keyword evidence="1" id="KW-0812">Transmembrane</keyword>
<dbReference type="eggNOG" id="arCOG00374">
    <property type="taxonomic scope" value="Archaea"/>
</dbReference>
<dbReference type="InterPro" id="IPR036390">
    <property type="entry name" value="WH_DNA-bd_sf"/>
</dbReference>
<dbReference type="GeneID" id="13697207"/>
<dbReference type="RefSeq" id="WP_014966110.1">
    <property type="nucleotide sequence ID" value="NC_018656.1"/>
</dbReference>
<dbReference type="STRING" id="1229909.NSED_09795"/>
<dbReference type="AlphaFoldDB" id="K0BF97"/>
<evidence type="ECO:0000313" key="3">
    <source>
        <dbReference type="Proteomes" id="UP000006100"/>
    </source>
</evidence>
<protein>
    <submittedName>
        <fullName evidence="2">Uncharacterized protein</fullName>
    </submittedName>
</protein>
<sequence length="341" mass="37935">MNPEIVPIHRKEFLREDGMLFVRTEGIVDTMVKIPLLVASMIIVAAVMPIQSSFSSPRTLDLIIYPDGSTHVSTEIDVDPLAINYELDLFGSTIDNLVAVGENDFLLDTTVLDDSALIETFGSSVISVEYDIHDLVSKQGRVWTFSLDAPSDFTLLLPKNSAIVGMTNLPINMEIINDKNQLTLSSGNVEINYLFSTPAVIPDSTDPINPVSQLDNLTYAIIGGIIAAAVIGTVVITRSKQKIVKPIQEQQSTQLTQPEIIDTESIFKLKPDIREDDKEIVKFISNNGGEALESELRKKFLQPRTTMWRAVKRLERNGIVEIEKKDLQNLVKLRKNVEEEG</sequence>
<dbReference type="KEGG" id="nir:NSED_09795"/>
<dbReference type="PATRIC" id="fig|1229909.8.peg.2134"/>
<dbReference type="Proteomes" id="UP000006100">
    <property type="component" value="Chromosome"/>
</dbReference>
<organism evidence="2 3">
    <name type="scientific">Candidatus Nitrosopumilus sediminis</name>
    <dbReference type="NCBI Taxonomy" id="1229909"/>
    <lineage>
        <taxon>Archaea</taxon>
        <taxon>Nitrososphaerota</taxon>
        <taxon>Nitrososphaeria</taxon>
        <taxon>Nitrosopumilales</taxon>
        <taxon>Nitrosopumilaceae</taxon>
        <taxon>Nitrosopumilus</taxon>
    </lineage>
</organism>
<dbReference type="SUPFAM" id="SSF46785">
    <property type="entry name" value="Winged helix' DNA-binding domain"/>
    <property type="match status" value="1"/>
</dbReference>
<accession>K0BF97</accession>
<name>K0BF97_9ARCH</name>
<feature type="transmembrane region" description="Helical" evidence="1">
    <location>
        <begin position="217"/>
        <end position="236"/>
    </location>
</feature>